<gene>
    <name evidence="1" type="ORF">UFOPK4175_00724</name>
</gene>
<protein>
    <submittedName>
        <fullName evidence="1">Unannotated protein</fullName>
    </submittedName>
</protein>
<sequence length="148" mass="16613">MNEHVAFSDHGEDRTLVCLGLSESWLSQWRCRSVTQLGVARQLDQLPEVGHVEQPRNGVDLTFLNHQRLDQLLADCRADSSFQLQPHYLAERPLPQLGFDRLEQVVGLVGDVEIGVACNAEATVIDHFHLGEEPLKVGCNQLFEQDEA</sequence>
<evidence type="ECO:0000313" key="1">
    <source>
        <dbReference type="EMBL" id="CAB5034842.1"/>
    </source>
</evidence>
<accession>A0A6J7S212</accession>
<dbReference type="AntiFam" id="ANF00173">
    <property type="entry name" value="Shadow ORF (opposite ppk)"/>
</dbReference>
<dbReference type="AlphaFoldDB" id="A0A6J7S212"/>
<reference evidence="1" key="1">
    <citation type="submission" date="2020-05" db="EMBL/GenBank/DDBJ databases">
        <authorList>
            <person name="Chiriac C."/>
            <person name="Salcher M."/>
            <person name="Ghai R."/>
            <person name="Kavagutti S V."/>
        </authorList>
    </citation>
    <scope>NUCLEOTIDE SEQUENCE</scope>
</reference>
<dbReference type="EMBL" id="CAFBPX010000116">
    <property type="protein sequence ID" value="CAB5034842.1"/>
    <property type="molecule type" value="Genomic_DNA"/>
</dbReference>
<organism evidence="1">
    <name type="scientific">freshwater metagenome</name>
    <dbReference type="NCBI Taxonomy" id="449393"/>
    <lineage>
        <taxon>unclassified sequences</taxon>
        <taxon>metagenomes</taxon>
        <taxon>ecological metagenomes</taxon>
    </lineage>
</organism>
<proteinExistence type="predicted"/>
<name>A0A6J7S212_9ZZZZ</name>